<dbReference type="SUPFAM" id="SSF47616">
    <property type="entry name" value="GST C-terminal domain-like"/>
    <property type="match status" value="1"/>
</dbReference>
<dbReference type="Proteomes" id="UP000694660">
    <property type="component" value="Unassembled WGS sequence"/>
</dbReference>
<accession>A0A944H882</accession>
<dbReference type="InterPro" id="IPR036249">
    <property type="entry name" value="Thioredoxin-like_sf"/>
</dbReference>
<dbReference type="Pfam" id="PF02798">
    <property type="entry name" value="GST_N"/>
    <property type="match status" value="1"/>
</dbReference>
<gene>
    <name evidence="7" type="ORF">I8J34_07935</name>
</gene>
<dbReference type="InterPro" id="IPR036282">
    <property type="entry name" value="Glutathione-S-Trfase_C_sf"/>
</dbReference>
<feature type="domain" description="GST N-terminal" evidence="5">
    <location>
        <begin position="1"/>
        <end position="80"/>
    </location>
</feature>
<keyword evidence="8" id="KW-1185">Reference proteome</keyword>
<protein>
    <submittedName>
        <fullName evidence="7">Glutathione S-transferase family protein</fullName>
    </submittedName>
</protein>
<evidence type="ECO:0000256" key="4">
    <source>
        <dbReference type="RuleBase" id="RU003494"/>
    </source>
</evidence>
<dbReference type="SFLD" id="SFLDG01150">
    <property type="entry name" value="Main.1:_Beta-like"/>
    <property type="match status" value="1"/>
</dbReference>
<dbReference type="FunFam" id="3.40.30.10:FF:000039">
    <property type="entry name" value="Glutathione S-transferase domain"/>
    <property type="match status" value="1"/>
</dbReference>
<evidence type="ECO:0000256" key="3">
    <source>
        <dbReference type="ARBA" id="ARBA00022679"/>
    </source>
</evidence>
<sequence>MKLYGLYGSGNVRKVQAVAHALDLPLQMEWLSFSEGTHKSDRYLALNPNGKVPTLVDGDFVLWESNAINRYLCSQVPGNTLYPDDPRLRAAVDQWLAWELAHYNQAFGTLAWETVAKPGFMSLPTDEAVAAWATEQLNRYAAVLEAHLDGRRTVLGDGVTLADYALIHIETFKDMMPFDWSPYPRINAYYDRMCADAHWQATAVDMSQVGR</sequence>
<proteinExistence type="inferred from homology"/>
<dbReference type="Pfam" id="PF00043">
    <property type="entry name" value="GST_C"/>
    <property type="match status" value="1"/>
</dbReference>
<dbReference type="PANTHER" id="PTHR43969:SF9">
    <property type="entry name" value="GLUTATHIONE S TRANSFERASE D10, ISOFORM A-RELATED"/>
    <property type="match status" value="1"/>
</dbReference>
<evidence type="ECO:0000313" key="7">
    <source>
        <dbReference type="EMBL" id="MBT0961105.1"/>
    </source>
</evidence>
<dbReference type="EMBL" id="JAEKFT010000006">
    <property type="protein sequence ID" value="MBT0961105.1"/>
    <property type="molecule type" value="Genomic_DNA"/>
</dbReference>
<dbReference type="InterPro" id="IPR010987">
    <property type="entry name" value="Glutathione-S-Trfase_C-like"/>
</dbReference>
<dbReference type="PANTHER" id="PTHR43969">
    <property type="entry name" value="GLUTATHIONE S TRANSFERASE D10, ISOFORM A-RELATED"/>
    <property type="match status" value="1"/>
</dbReference>
<evidence type="ECO:0000259" key="5">
    <source>
        <dbReference type="PROSITE" id="PS50404"/>
    </source>
</evidence>
<dbReference type="GO" id="GO:0004364">
    <property type="term" value="F:glutathione transferase activity"/>
    <property type="evidence" value="ECO:0007669"/>
    <property type="project" value="TreeGrafter"/>
</dbReference>
<evidence type="ECO:0000313" key="8">
    <source>
        <dbReference type="Proteomes" id="UP000694660"/>
    </source>
</evidence>
<dbReference type="InterPro" id="IPR040079">
    <property type="entry name" value="Glutathione_S-Trfase"/>
</dbReference>
<dbReference type="Gene3D" id="3.40.30.10">
    <property type="entry name" value="Glutaredoxin"/>
    <property type="match status" value="1"/>
</dbReference>
<comment type="subunit">
    <text evidence="2">Homodimer.</text>
</comment>
<dbReference type="PROSITE" id="PS50405">
    <property type="entry name" value="GST_CTER"/>
    <property type="match status" value="1"/>
</dbReference>
<dbReference type="SFLD" id="SFLDG00358">
    <property type="entry name" value="Main_(cytGST)"/>
    <property type="match status" value="1"/>
</dbReference>
<evidence type="ECO:0000256" key="2">
    <source>
        <dbReference type="ARBA" id="ARBA00011738"/>
    </source>
</evidence>
<keyword evidence="3" id="KW-0808">Transferase</keyword>
<name>A0A944H882_DENI1</name>
<dbReference type="SUPFAM" id="SSF52833">
    <property type="entry name" value="Thioredoxin-like"/>
    <property type="match status" value="1"/>
</dbReference>
<dbReference type="GO" id="GO:0006749">
    <property type="term" value="P:glutathione metabolic process"/>
    <property type="evidence" value="ECO:0007669"/>
    <property type="project" value="TreeGrafter"/>
</dbReference>
<dbReference type="InterPro" id="IPR004045">
    <property type="entry name" value="Glutathione_S-Trfase_N"/>
</dbReference>
<organism evidence="7 8">
    <name type="scientific">Denitromonas iodatirespirans</name>
    <dbReference type="NCBI Taxonomy" id="2795389"/>
    <lineage>
        <taxon>Bacteria</taxon>
        <taxon>Pseudomonadati</taxon>
        <taxon>Pseudomonadota</taxon>
        <taxon>Betaproteobacteria</taxon>
        <taxon>Rhodocyclales</taxon>
        <taxon>Zoogloeaceae</taxon>
        <taxon>Denitromonas</taxon>
    </lineage>
</organism>
<dbReference type="InterPro" id="IPR004046">
    <property type="entry name" value="GST_C"/>
</dbReference>
<dbReference type="SFLD" id="SFLDS00019">
    <property type="entry name" value="Glutathione_Transferase_(cytos"/>
    <property type="match status" value="1"/>
</dbReference>
<comment type="similarity">
    <text evidence="1 4">Belongs to the GST superfamily.</text>
</comment>
<comment type="caution">
    <text evidence="7">The sequence shown here is derived from an EMBL/GenBank/DDBJ whole genome shotgun (WGS) entry which is preliminary data.</text>
</comment>
<reference evidence="8" key="1">
    <citation type="journal article" date="2022" name="ISME J.">
        <title>Genetic and phylogenetic analysis of dissimilatory iodate-reducing bacteria identifies potential niches across the world's oceans.</title>
        <authorList>
            <person name="Reyes-Umana V."/>
            <person name="Henning Z."/>
            <person name="Lee K."/>
            <person name="Barnum T.P."/>
            <person name="Coates J.D."/>
        </authorList>
    </citation>
    <scope>NUCLEOTIDE SEQUENCE [LARGE SCALE GENOMIC DNA]</scope>
    <source>
        <strain evidence="8">IR12</strain>
    </source>
</reference>
<dbReference type="Gene3D" id="1.20.1050.10">
    <property type="match status" value="1"/>
</dbReference>
<dbReference type="AlphaFoldDB" id="A0A944H882"/>
<dbReference type="PROSITE" id="PS50404">
    <property type="entry name" value="GST_NTER"/>
    <property type="match status" value="1"/>
</dbReference>
<evidence type="ECO:0000259" key="6">
    <source>
        <dbReference type="PROSITE" id="PS50405"/>
    </source>
</evidence>
<dbReference type="RefSeq" id="WP_214360857.1">
    <property type="nucleotide sequence ID" value="NZ_JAEKFT010000006.1"/>
</dbReference>
<dbReference type="CDD" id="cd00570">
    <property type="entry name" value="GST_N_family"/>
    <property type="match status" value="1"/>
</dbReference>
<evidence type="ECO:0000256" key="1">
    <source>
        <dbReference type="ARBA" id="ARBA00007409"/>
    </source>
</evidence>
<feature type="domain" description="GST C-terminal" evidence="6">
    <location>
        <begin position="85"/>
        <end position="211"/>
    </location>
</feature>